<evidence type="ECO:0000256" key="1">
    <source>
        <dbReference type="SAM" id="MobiDB-lite"/>
    </source>
</evidence>
<dbReference type="Proteomes" id="UP000604046">
    <property type="component" value="Unassembled WGS sequence"/>
</dbReference>
<dbReference type="EMBL" id="CAJNDS010002137">
    <property type="protein sequence ID" value="CAE7346963.1"/>
    <property type="molecule type" value="Genomic_DNA"/>
</dbReference>
<sequence>MVDVVDRAWNFTVPSAGGELTLQQLQFVPESRRPPVKELFRIGMFGGPVEIHLAVQNNSGKLKPVTEKYTSDAEQEGGFAVEEVPGVGSTIAYYPSAQDEEPYYLYDDGVDGLQLMPKRLVEDLPKTAFWTIDPLEGSGNTIQNKNNTFCLQAADTPVQNQEEFNGTSPNDCGSQGFLTALRTNSADHNWHQCFGWENWKLWAGESCHRTPGHTDHNHGVEMRCHGGKALQGTDAIFPGHHHETGKMAYNYTCCTPKLPPYVMFAGDSVHGKVSWDGTNYTYSCNSLGFMTGLHWHYETGGDAHAYCSAPMLGLDPTTSSLILSTCNASLPFQQWEFKTIKDEADEASLEEDFVTLSSCEASLTIDAKLTTPRAVDLLLEIQGGRQALNPQQRQAYQYVVQYEVVKPQGNGTQVLFACQAAQFGQGKLCASSASVSPEDLATVYANAVTLTIDKVCPVLLNRSLSVDPALAKPMEPKGMTMKDFQDVMLNLPYKTVPFDNAREWPFFYNGSKQQRAQSVGYLSVPANGDAFWGVTCPAGAVVVSEEKTLPHCLDIHASASQEVFTSFSGSATCPSGSAISGWYNLPGIFVRHNSTAGGPRNWTGLRVLCRRTTLIGFCEQPSKPHCTVGHVVNAISYSENQFKVGCCRFLRPMGASLMPYGRAANPYLGFEGYYCPTEMGSTGAPLYKKTAIGVLGAPGTNSDLNYTLVWNKFTGNWLLRNGKHALYTIHSGALSPVEITGGPISATAIRPLASESQPKVKSPFPSKKPTYPKLLEFRAVQPNYAAYCSPERLLPQGDGKIVGQPSQAAAEKGNIPRSTGRILEKREL</sequence>
<dbReference type="OrthoDB" id="431450at2759"/>
<reference evidence="2" key="1">
    <citation type="submission" date="2021-02" db="EMBL/GenBank/DDBJ databases">
        <authorList>
            <person name="Dougan E. K."/>
            <person name="Rhodes N."/>
            <person name="Thang M."/>
            <person name="Chan C."/>
        </authorList>
    </citation>
    <scope>NUCLEOTIDE SEQUENCE</scope>
</reference>
<evidence type="ECO:0000313" key="2">
    <source>
        <dbReference type="EMBL" id="CAE7346963.1"/>
    </source>
</evidence>
<keyword evidence="3" id="KW-1185">Reference proteome</keyword>
<accession>A0A812P5V0</accession>
<feature type="region of interest" description="Disordered" evidence="1">
    <location>
        <begin position="798"/>
        <end position="828"/>
    </location>
</feature>
<comment type="caution">
    <text evidence="2">The sequence shown here is derived from an EMBL/GenBank/DDBJ whole genome shotgun (WGS) entry which is preliminary data.</text>
</comment>
<dbReference type="AlphaFoldDB" id="A0A812P5V0"/>
<organism evidence="2 3">
    <name type="scientific">Symbiodinium natans</name>
    <dbReference type="NCBI Taxonomy" id="878477"/>
    <lineage>
        <taxon>Eukaryota</taxon>
        <taxon>Sar</taxon>
        <taxon>Alveolata</taxon>
        <taxon>Dinophyceae</taxon>
        <taxon>Suessiales</taxon>
        <taxon>Symbiodiniaceae</taxon>
        <taxon>Symbiodinium</taxon>
    </lineage>
</organism>
<gene>
    <name evidence="2" type="ORF">SNAT2548_LOCUS18203</name>
</gene>
<name>A0A812P5V0_9DINO</name>
<evidence type="ECO:0000313" key="3">
    <source>
        <dbReference type="Proteomes" id="UP000604046"/>
    </source>
</evidence>
<protein>
    <submittedName>
        <fullName evidence="2">Uncharacterized protein</fullName>
    </submittedName>
</protein>
<proteinExistence type="predicted"/>